<proteinExistence type="predicted"/>
<feature type="region of interest" description="Disordered" evidence="1">
    <location>
        <begin position="97"/>
        <end position="118"/>
    </location>
</feature>
<dbReference type="AlphaFoldDB" id="A0AB39KP99"/>
<protein>
    <submittedName>
        <fullName evidence="2">Uncharacterized protein</fullName>
    </submittedName>
</protein>
<name>A0AB39KP99_9CAUL</name>
<organism evidence="2">
    <name type="scientific">Caulobacter sp. 73W</name>
    <dbReference type="NCBI Taxonomy" id="3161137"/>
    <lineage>
        <taxon>Bacteria</taxon>
        <taxon>Pseudomonadati</taxon>
        <taxon>Pseudomonadota</taxon>
        <taxon>Alphaproteobacteria</taxon>
        <taxon>Caulobacterales</taxon>
        <taxon>Caulobacteraceae</taxon>
        <taxon>Caulobacter</taxon>
    </lineage>
</organism>
<evidence type="ECO:0000313" key="2">
    <source>
        <dbReference type="EMBL" id="XDO95671.1"/>
    </source>
</evidence>
<accession>A0AB39KP99</accession>
<gene>
    <name evidence="2" type="ORF">ABOZ73_12770</name>
</gene>
<dbReference type="EMBL" id="CP158375">
    <property type="protein sequence ID" value="XDO95671.1"/>
    <property type="molecule type" value="Genomic_DNA"/>
</dbReference>
<reference evidence="2" key="1">
    <citation type="submission" date="2024-06" db="EMBL/GenBank/DDBJ databases">
        <title>Caulobacter inopinatus, sp. nov.</title>
        <authorList>
            <person name="Donachie S.P."/>
        </authorList>
    </citation>
    <scope>NUCLEOTIDE SEQUENCE</scope>
    <source>
        <strain evidence="2">73W</strain>
    </source>
</reference>
<dbReference type="RefSeq" id="WP_369058517.1">
    <property type="nucleotide sequence ID" value="NZ_CP158375.1"/>
</dbReference>
<evidence type="ECO:0000256" key="1">
    <source>
        <dbReference type="SAM" id="MobiDB-lite"/>
    </source>
</evidence>
<sequence length="118" mass="12287">MLKQRRMVAEKVAESLYESEAAIDAALAATAKLAGLMPAIRSDANLSALIGQSAIEKAIETVSALGLARRSIVETHKELTVAQHDIGLGAVMVGTGPEKPPSARLAGRDLRAVETQAA</sequence>